<proteinExistence type="inferred from homology"/>
<dbReference type="GO" id="GO:0048039">
    <property type="term" value="F:ubiquinone binding"/>
    <property type="evidence" value="ECO:0007669"/>
    <property type="project" value="TreeGrafter"/>
</dbReference>
<evidence type="ECO:0000313" key="10">
    <source>
        <dbReference type="Proteomes" id="UP000053557"/>
    </source>
</evidence>
<dbReference type="Proteomes" id="UP000053557">
    <property type="component" value="Unassembled WGS sequence"/>
</dbReference>
<feature type="transmembrane region" description="Helical" evidence="7">
    <location>
        <begin position="142"/>
        <end position="161"/>
    </location>
</feature>
<dbReference type="AlphaFoldDB" id="A0A101XPK5"/>
<dbReference type="InterPro" id="IPR001750">
    <property type="entry name" value="ND/Mrp_TM"/>
</dbReference>
<dbReference type="NCBIfam" id="TIGR01972">
    <property type="entry name" value="NDH_I_M"/>
    <property type="match status" value="1"/>
</dbReference>
<dbReference type="GO" id="GO:0005886">
    <property type="term" value="C:plasma membrane"/>
    <property type="evidence" value="ECO:0007669"/>
    <property type="project" value="UniProtKB-SubCell"/>
</dbReference>
<evidence type="ECO:0000256" key="1">
    <source>
        <dbReference type="ARBA" id="ARBA00004651"/>
    </source>
</evidence>
<organism evidence="9 10">
    <name type="scientific">Ferroacidibacillus organovorans</name>
    <dbReference type="NCBI Taxonomy" id="1765683"/>
    <lineage>
        <taxon>Bacteria</taxon>
        <taxon>Bacillati</taxon>
        <taxon>Bacillota</taxon>
        <taxon>Bacilli</taxon>
        <taxon>Bacillales</taxon>
        <taxon>Alicyclobacillaceae</taxon>
        <taxon>Ferroacidibacillus</taxon>
    </lineage>
</organism>
<evidence type="ECO:0000256" key="5">
    <source>
        <dbReference type="ARBA" id="ARBA00023136"/>
    </source>
</evidence>
<evidence type="ECO:0000256" key="7">
    <source>
        <dbReference type="SAM" id="Phobius"/>
    </source>
</evidence>
<dbReference type="PANTHER" id="PTHR43507">
    <property type="entry name" value="NADH-UBIQUINONE OXIDOREDUCTASE CHAIN 4"/>
    <property type="match status" value="1"/>
</dbReference>
<evidence type="ECO:0000256" key="2">
    <source>
        <dbReference type="ARBA" id="ARBA00009025"/>
    </source>
</evidence>
<evidence type="ECO:0000256" key="4">
    <source>
        <dbReference type="ARBA" id="ARBA00022989"/>
    </source>
</evidence>
<dbReference type="Pfam" id="PF00361">
    <property type="entry name" value="Proton_antipo_M"/>
    <property type="match status" value="1"/>
</dbReference>
<reference evidence="9 10" key="1">
    <citation type="submission" date="2015-12" db="EMBL/GenBank/DDBJ databases">
        <title>Draft genome sequence of Acidibacillus ferrooxidans ITV001, isolated from a chalcopyrite acid mine drainage site in Brazil.</title>
        <authorList>
            <person name="Dall'Agnol H."/>
            <person name="Nancucheo I."/>
            <person name="Johnson B."/>
            <person name="Oliveira R."/>
            <person name="Leite L."/>
            <person name="Pylro V."/>
            <person name="Nunes G.L."/>
            <person name="Tzotzos G."/>
            <person name="Fernandes G.R."/>
            <person name="Dutra J."/>
            <person name="Orellana S.C."/>
            <person name="Oliveira G."/>
        </authorList>
    </citation>
    <scope>NUCLEOTIDE SEQUENCE [LARGE SCALE GENOMIC DNA]</scope>
    <source>
        <strain evidence="10">ITV01</strain>
    </source>
</reference>
<dbReference type="InterPro" id="IPR003918">
    <property type="entry name" value="NADH_UbQ_OxRdtase"/>
</dbReference>
<feature type="transmembrane region" description="Helical" evidence="7">
    <location>
        <begin position="356"/>
        <end position="375"/>
    </location>
</feature>
<dbReference type="GO" id="GO:0042773">
    <property type="term" value="P:ATP synthesis coupled electron transport"/>
    <property type="evidence" value="ECO:0007669"/>
    <property type="project" value="InterPro"/>
</dbReference>
<comment type="subcellular location">
    <subcellularLocation>
        <location evidence="1">Cell membrane</location>
        <topology evidence="1">Multi-pass membrane protein</topology>
    </subcellularLocation>
    <subcellularLocation>
        <location evidence="6">Membrane</location>
        <topology evidence="6">Multi-pass membrane protein</topology>
    </subcellularLocation>
</comment>
<feature type="transmembrane region" description="Helical" evidence="7">
    <location>
        <begin position="81"/>
        <end position="107"/>
    </location>
</feature>
<dbReference type="PRINTS" id="PR01437">
    <property type="entry name" value="NUOXDRDTASE4"/>
</dbReference>
<evidence type="ECO:0000256" key="3">
    <source>
        <dbReference type="ARBA" id="ARBA00022692"/>
    </source>
</evidence>
<protein>
    <recommendedName>
        <fullName evidence="8">NADH:quinone oxidoreductase/Mrp antiporter transmembrane domain-containing protein</fullName>
    </recommendedName>
</protein>
<comment type="caution">
    <text evidence="9">The sequence shown here is derived from an EMBL/GenBank/DDBJ whole genome shotgun (WGS) entry which is preliminary data.</text>
</comment>
<dbReference type="GO" id="GO:0003954">
    <property type="term" value="F:NADH dehydrogenase activity"/>
    <property type="evidence" value="ECO:0007669"/>
    <property type="project" value="TreeGrafter"/>
</dbReference>
<keyword evidence="3 6" id="KW-0812">Transmembrane</keyword>
<feature type="transmembrane region" description="Helical" evidence="7">
    <location>
        <begin position="173"/>
        <end position="195"/>
    </location>
</feature>
<feature type="transmembrane region" description="Helical" evidence="7">
    <location>
        <begin position="485"/>
        <end position="506"/>
    </location>
</feature>
<feature type="transmembrane region" description="Helical" evidence="7">
    <location>
        <begin position="272"/>
        <end position="298"/>
    </location>
</feature>
<feature type="transmembrane region" description="Helical" evidence="7">
    <location>
        <begin position="304"/>
        <end position="322"/>
    </location>
</feature>
<feature type="transmembrane region" description="Helical" evidence="7">
    <location>
        <begin position="329"/>
        <end position="350"/>
    </location>
</feature>
<keyword evidence="4 7" id="KW-1133">Transmembrane helix</keyword>
<gene>
    <name evidence="9" type="ORF">ATW55_14035</name>
</gene>
<comment type="similarity">
    <text evidence="2">Belongs to the complex I subunit 4 family.</text>
</comment>
<keyword evidence="5 7" id="KW-0472">Membrane</keyword>
<dbReference type="OrthoDB" id="9811718at2"/>
<evidence type="ECO:0000313" key="9">
    <source>
        <dbReference type="EMBL" id="KUO95252.1"/>
    </source>
</evidence>
<feature type="transmembrane region" description="Helical" evidence="7">
    <location>
        <begin position="237"/>
        <end position="260"/>
    </location>
</feature>
<feature type="transmembrane region" description="Helical" evidence="7">
    <location>
        <begin position="119"/>
        <end position="136"/>
    </location>
</feature>
<sequence length="519" mass="55864">MQNVLLMIVLIPVFAALLTLTLNDRAHTIARSIGLLGSLLSALFALAAYIAFQRSDAAYQFVLTIPWATINNAFAGTPLTITFAFAVDGISLPLVMLTGIVSVMAAVRSFRVITRVKAHYVWQMFLVSGLYGVFASADLFTFFFFLEMTLVASFFLILIFGQERRQYAAFKFLIYRGIASVFLLLGFVGLAYALASSATAVSASQYMAYGPNFMSLNLLQLLDESVKAPLALGTQTWLFFVFLFAVLIEEAFVPFHTWLIDAHEQSDTSTNMLIGGVLMKVGLYIMLRFVVSMLPLALAKYSEWLAVLGVISILYGAFAAIAARDWRRLIAFSGISHMGLVLLAIGSMHALGLQGAVFMLVSSGLLTALLFYTVGAQAERTGTYEIGKLGGLSKSLPVLSGVLLVAALGTVGLPGLSGFISEITLFVSSFERFPWVSTLATLGMILAALYLLYAMQRTTFGPAQEAAQEGQGIVRDASVTEAIPLIVLVAFVIAIGVFPNILGVVVHPTVQALAGRIGG</sequence>
<keyword evidence="10" id="KW-1185">Reference proteome</keyword>
<dbReference type="GO" id="GO:0015990">
    <property type="term" value="P:electron transport coupled proton transport"/>
    <property type="evidence" value="ECO:0007669"/>
    <property type="project" value="TreeGrafter"/>
</dbReference>
<dbReference type="RefSeq" id="WP_067717897.1">
    <property type="nucleotide sequence ID" value="NZ_LPVJ01000054.1"/>
</dbReference>
<name>A0A101XPK5_9BACL</name>
<feature type="domain" description="NADH:quinone oxidoreductase/Mrp antiporter transmembrane" evidence="8">
    <location>
        <begin position="136"/>
        <end position="441"/>
    </location>
</feature>
<evidence type="ECO:0000259" key="8">
    <source>
        <dbReference type="Pfam" id="PF00361"/>
    </source>
</evidence>
<dbReference type="PANTHER" id="PTHR43507:SF1">
    <property type="entry name" value="NADH-UBIQUINONE OXIDOREDUCTASE CHAIN 4"/>
    <property type="match status" value="1"/>
</dbReference>
<dbReference type="GO" id="GO:0008137">
    <property type="term" value="F:NADH dehydrogenase (ubiquinone) activity"/>
    <property type="evidence" value="ECO:0007669"/>
    <property type="project" value="InterPro"/>
</dbReference>
<accession>A0A101XPK5</accession>
<evidence type="ECO:0000256" key="6">
    <source>
        <dbReference type="RuleBase" id="RU000320"/>
    </source>
</evidence>
<feature type="transmembrane region" description="Helical" evidence="7">
    <location>
        <begin position="31"/>
        <end position="50"/>
    </location>
</feature>
<dbReference type="InterPro" id="IPR010227">
    <property type="entry name" value="NADH_Q_OxRdtase_chainM/4"/>
</dbReference>
<feature type="transmembrane region" description="Helical" evidence="7">
    <location>
        <begin position="396"/>
        <end position="421"/>
    </location>
</feature>
<dbReference type="EMBL" id="LPVJ01000054">
    <property type="protein sequence ID" value="KUO95252.1"/>
    <property type="molecule type" value="Genomic_DNA"/>
</dbReference>
<feature type="transmembrane region" description="Helical" evidence="7">
    <location>
        <begin position="433"/>
        <end position="453"/>
    </location>
</feature>